<reference evidence="1 2" key="1">
    <citation type="journal article" date="2019" name="Commun. Biol.">
        <title>The bagworm genome reveals a unique fibroin gene that provides high tensile strength.</title>
        <authorList>
            <person name="Kono N."/>
            <person name="Nakamura H."/>
            <person name="Ohtoshi R."/>
            <person name="Tomita M."/>
            <person name="Numata K."/>
            <person name="Arakawa K."/>
        </authorList>
    </citation>
    <scope>NUCLEOTIDE SEQUENCE [LARGE SCALE GENOMIC DNA]</scope>
</reference>
<name>A0A4C1UBS5_EUMVA</name>
<dbReference type="AlphaFoldDB" id="A0A4C1UBS5"/>
<evidence type="ECO:0000313" key="2">
    <source>
        <dbReference type="Proteomes" id="UP000299102"/>
    </source>
</evidence>
<sequence length="257" mass="28815">MTMCVSDQVCEVLCVGTCRIELCAESSVIFKQCSDLVCASGVVTEAAKCHEVSVSLTIHYPPCDVISLQVAKAYKYCPLSPRRGVGGRGSRVIISARPDRTSWTASERNELLRLVKSMVQMTSGRRRLIDEAMSNDRELLILTNRGAGAGSGLAVCSTDGRQFAILFELKPTVNQATPSRYDNLFRDQKKIVAEKVTVLKACRRRHHHRAYVIRYFPMISPIVITKYNRQLSVLCVLYTNPMFTRKAENIDLPYKFA</sequence>
<gene>
    <name evidence="1" type="ORF">EVAR_86292_1</name>
</gene>
<keyword evidence="2" id="KW-1185">Reference proteome</keyword>
<organism evidence="1 2">
    <name type="scientific">Eumeta variegata</name>
    <name type="common">Bagworm moth</name>
    <name type="synonym">Eumeta japonica</name>
    <dbReference type="NCBI Taxonomy" id="151549"/>
    <lineage>
        <taxon>Eukaryota</taxon>
        <taxon>Metazoa</taxon>
        <taxon>Ecdysozoa</taxon>
        <taxon>Arthropoda</taxon>
        <taxon>Hexapoda</taxon>
        <taxon>Insecta</taxon>
        <taxon>Pterygota</taxon>
        <taxon>Neoptera</taxon>
        <taxon>Endopterygota</taxon>
        <taxon>Lepidoptera</taxon>
        <taxon>Glossata</taxon>
        <taxon>Ditrysia</taxon>
        <taxon>Tineoidea</taxon>
        <taxon>Psychidae</taxon>
        <taxon>Oiketicinae</taxon>
        <taxon>Eumeta</taxon>
    </lineage>
</organism>
<accession>A0A4C1UBS5</accession>
<dbReference type="EMBL" id="BGZK01000154">
    <property type="protein sequence ID" value="GBP23915.1"/>
    <property type="molecule type" value="Genomic_DNA"/>
</dbReference>
<protein>
    <submittedName>
        <fullName evidence="1">Uncharacterized protein</fullName>
    </submittedName>
</protein>
<dbReference type="Proteomes" id="UP000299102">
    <property type="component" value="Unassembled WGS sequence"/>
</dbReference>
<evidence type="ECO:0000313" key="1">
    <source>
        <dbReference type="EMBL" id="GBP23915.1"/>
    </source>
</evidence>
<comment type="caution">
    <text evidence="1">The sequence shown here is derived from an EMBL/GenBank/DDBJ whole genome shotgun (WGS) entry which is preliminary data.</text>
</comment>
<proteinExistence type="predicted"/>